<dbReference type="Proteomes" id="UP000654345">
    <property type="component" value="Unassembled WGS sequence"/>
</dbReference>
<gene>
    <name evidence="3" type="ORF">KSB_39930</name>
</gene>
<dbReference type="EMBL" id="BNJG01000001">
    <property type="protein sequence ID" value="GHO55518.1"/>
    <property type="molecule type" value="Genomic_DNA"/>
</dbReference>
<name>A0ABQ3US37_9CHLR</name>
<protein>
    <recommendedName>
        <fullName evidence="2">Terminase large subunit gp17-like C-terminal domain-containing protein</fullName>
    </recommendedName>
</protein>
<dbReference type="Pfam" id="PF17289">
    <property type="entry name" value="Terminase_6C"/>
    <property type="match status" value="1"/>
</dbReference>
<organism evidence="3 4">
    <name type="scientific">Ktedonobacter robiniae</name>
    <dbReference type="NCBI Taxonomy" id="2778365"/>
    <lineage>
        <taxon>Bacteria</taxon>
        <taxon>Bacillati</taxon>
        <taxon>Chloroflexota</taxon>
        <taxon>Ktedonobacteria</taxon>
        <taxon>Ktedonobacterales</taxon>
        <taxon>Ktedonobacteraceae</taxon>
        <taxon>Ktedonobacter</taxon>
    </lineage>
</organism>
<dbReference type="InterPro" id="IPR035421">
    <property type="entry name" value="Terminase_6C"/>
</dbReference>
<evidence type="ECO:0000313" key="3">
    <source>
        <dbReference type="EMBL" id="GHO55518.1"/>
    </source>
</evidence>
<keyword evidence="1" id="KW-1188">Viral release from host cell</keyword>
<proteinExistence type="predicted"/>
<feature type="domain" description="Terminase large subunit gp17-like C-terminal" evidence="2">
    <location>
        <begin position="326"/>
        <end position="437"/>
    </location>
</feature>
<dbReference type="Gene3D" id="3.40.50.300">
    <property type="entry name" value="P-loop containing nucleotide triphosphate hydrolases"/>
    <property type="match status" value="1"/>
</dbReference>
<dbReference type="Pfam" id="PF03237">
    <property type="entry name" value="Terminase_6N"/>
    <property type="match status" value="1"/>
</dbReference>
<comment type="caution">
    <text evidence="3">The sequence shown here is derived from an EMBL/GenBank/DDBJ whole genome shotgun (WGS) entry which is preliminary data.</text>
</comment>
<accession>A0ABQ3US37</accession>
<evidence type="ECO:0000259" key="2">
    <source>
        <dbReference type="Pfam" id="PF17289"/>
    </source>
</evidence>
<evidence type="ECO:0000256" key="1">
    <source>
        <dbReference type="ARBA" id="ARBA00022612"/>
    </source>
</evidence>
<evidence type="ECO:0000313" key="4">
    <source>
        <dbReference type="Proteomes" id="UP000654345"/>
    </source>
</evidence>
<dbReference type="InterPro" id="IPR027417">
    <property type="entry name" value="P-loop_NTPase"/>
</dbReference>
<reference evidence="3 4" key="1">
    <citation type="journal article" date="2021" name="Int. J. Syst. Evol. Microbiol.">
        <title>Reticulibacter mediterranei gen. nov., sp. nov., within the new family Reticulibacteraceae fam. nov., and Ktedonospora formicarum gen. nov., sp. nov., Ktedonobacter robiniae sp. nov., Dictyobacter formicarum sp. nov. and Dictyobacter arantiisoli sp. nov., belonging to the class Ktedonobacteria.</title>
        <authorList>
            <person name="Yabe S."/>
            <person name="Zheng Y."/>
            <person name="Wang C.M."/>
            <person name="Sakai Y."/>
            <person name="Abe K."/>
            <person name="Yokota A."/>
            <person name="Donadio S."/>
            <person name="Cavaletti L."/>
            <person name="Monciardini P."/>
        </authorList>
    </citation>
    <scope>NUCLEOTIDE SEQUENCE [LARGE SCALE GENOMIC DNA]</scope>
    <source>
        <strain evidence="3 4">SOSP1-30</strain>
    </source>
</reference>
<dbReference type="Gene3D" id="3.30.420.240">
    <property type="match status" value="1"/>
</dbReference>
<keyword evidence="4" id="KW-1185">Reference proteome</keyword>
<dbReference type="RefSeq" id="WP_201372095.1">
    <property type="nucleotide sequence ID" value="NZ_BNJG01000001.1"/>
</dbReference>
<sequence length="478" mass="54177">MPHKKVSISVEEVTTDPVAFARAFLKKPNGEPLEPHPGQIEMLRAIKSMTICCCGRQWGKSVAMAIYATWFAVTHSNRQVFIVAPSLDQARIIFNEVAFHFRTGPLASLLEGKINEYPFPRIKLANGTEIHGRGANSPQFLRGKKCHLAVVDEAAFCKDTTLTDVIEPFMTVTGQEKDSGIIMISTPFGLGAFKDYYDAAPLDDTGTMTRFHFPSTSNPHADPRFLERVKKRVGEDSMTWRTEYLAEFVDDDLAVFPSSAIRWAYEHYPYLDKETGVYEFPYKPQENHTYVQGVDLANVRDWFVSTTLDTTDPLNVPLVSMVRQQKRGYTVYKQIVREQHTTYNNAETLIDATSLGESVVEDLNDIQAEGYKFSNQSKYEVIQELSRMMAEHRLLIPYDRDIISELQNFTYEFTANKNIRMEAKKGHDDIVMSLALAAHLALIPRRLGLMMGVNFSRIAPKPQPVTGDPFAELFSFDD</sequence>